<proteinExistence type="predicted"/>
<dbReference type="EMBL" id="HBNR01022446">
    <property type="protein sequence ID" value="CAE4575365.1"/>
    <property type="molecule type" value="Transcribed_RNA"/>
</dbReference>
<feature type="region of interest" description="Disordered" evidence="1">
    <location>
        <begin position="41"/>
        <end position="68"/>
    </location>
</feature>
<reference evidence="4" key="1">
    <citation type="submission" date="2021-01" db="EMBL/GenBank/DDBJ databases">
        <authorList>
            <person name="Corre E."/>
            <person name="Pelletier E."/>
            <person name="Niang G."/>
            <person name="Scheremetjew M."/>
            <person name="Finn R."/>
            <person name="Kale V."/>
            <person name="Holt S."/>
            <person name="Cochrane G."/>
            <person name="Meng A."/>
            <person name="Brown T."/>
            <person name="Cohen L."/>
        </authorList>
    </citation>
    <scope>NUCLEOTIDE SEQUENCE</scope>
    <source>
        <strain evidence="4">CCMP3105</strain>
    </source>
</reference>
<sequence length="124" mass="11797">MFCGVAGILLGGRGVEAGGPPTASGGVTDVPPLGAMFIGDSGRCSEGSGDSRPLPAGEAPARRGSCGGSGCAGAATELLVMEVKMAGGEGRCSEGAPGGGPERPAHTLVTEAIEGGCCPRRGAG</sequence>
<evidence type="ECO:0000313" key="3">
    <source>
        <dbReference type="EMBL" id="CAE4575366.1"/>
    </source>
</evidence>
<evidence type="ECO:0000256" key="1">
    <source>
        <dbReference type="SAM" id="MobiDB-lite"/>
    </source>
</evidence>
<gene>
    <name evidence="2" type="ORF">AMON00008_LOCUS14984</name>
    <name evidence="3" type="ORF">AMON00008_LOCUS14985</name>
    <name evidence="4" type="ORF">AMON00008_LOCUS14986</name>
</gene>
<evidence type="ECO:0000313" key="4">
    <source>
        <dbReference type="EMBL" id="CAE4575367.1"/>
    </source>
</evidence>
<protein>
    <submittedName>
        <fullName evidence="4">Uncharacterized protein</fullName>
    </submittedName>
</protein>
<dbReference type="EMBL" id="HBNR01022447">
    <property type="protein sequence ID" value="CAE4575366.1"/>
    <property type="molecule type" value="Transcribed_RNA"/>
</dbReference>
<dbReference type="AlphaFoldDB" id="A0A6T0WV72"/>
<name>A0A6T0WV72_9DINO</name>
<accession>A0A6T0WV72</accession>
<dbReference type="EMBL" id="HBNR01022448">
    <property type="protein sequence ID" value="CAE4575367.1"/>
    <property type="molecule type" value="Transcribed_RNA"/>
</dbReference>
<organism evidence="4">
    <name type="scientific">Alexandrium monilatum</name>
    <dbReference type="NCBI Taxonomy" id="311494"/>
    <lineage>
        <taxon>Eukaryota</taxon>
        <taxon>Sar</taxon>
        <taxon>Alveolata</taxon>
        <taxon>Dinophyceae</taxon>
        <taxon>Gonyaulacales</taxon>
        <taxon>Pyrocystaceae</taxon>
        <taxon>Alexandrium</taxon>
    </lineage>
</organism>
<evidence type="ECO:0000313" key="2">
    <source>
        <dbReference type="EMBL" id="CAE4575365.1"/>
    </source>
</evidence>